<gene>
    <name evidence="1" type="ORF">PEVE_00041565</name>
</gene>
<dbReference type="EMBL" id="CALNXI010007936">
    <property type="protein sequence ID" value="CAH3199414.1"/>
    <property type="molecule type" value="Genomic_DNA"/>
</dbReference>
<organism evidence="1 2">
    <name type="scientific">Porites evermanni</name>
    <dbReference type="NCBI Taxonomy" id="104178"/>
    <lineage>
        <taxon>Eukaryota</taxon>
        <taxon>Metazoa</taxon>
        <taxon>Cnidaria</taxon>
        <taxon>Anthozoa</taxon>
        <taxon>Hexacorallia</taxon>
        <taxon>Scleractinia</taxon>
        <taxon>Fungiina</taxon>
        <taxon>Poritidae</taxon>
        <taxon>Porites</taxon>
    </lineage>
</organism>
<comment type="caution">
    <text evidence="1">The sequence shown here is derived from an EMBL/GenBank/DDBJ whole genome shotgun (WGS) entry which is preliminary data.</text>
</comment>
<sequence>MGFWISNQGGMSEEERKKRQNLEKLLHSMKHSLQVTASTHYEAAAYYRQVDTYLQYASYITGALGTSGSVGSRLAWNVLGTKNSRLSAIFISSASVTALLFSVAVNIRQLPIPNLPSTLQQLNFKAGVECQYLEGKVQLFAESDVWNSSVAWDTLASLGMKIC</sequence>
<proteinExistence type="predicted"/>
<protein>
    <submittedName>
        <fullName evidence="1">Uncharacterized protein</fullName>
    </submittedName>
</protein>
<evidence type="ECO:0000313" key="1">
    <source>
        <dbReference type="EMBL" id="CAH3199414.1"/>
    </source>
</evidence>
<accession>A0ABN8T529</accession>
<reference evidence="1 2" key="1">
    <citation type="submission" date="2022-05" db="EMBL/GenBank/DDBJ databases">
        <authorList>
            <consortium name="Genoscope - CEA"/>
            <person name="William W."/>
        </authorList>
    </citation>
    <scope>NUCLEOTIDE SEQUENCE [LARGE SCALE GENOMIC DNA]</scope>
</reference>
<keyword evidence="2" id="KW-1185">Reference proteome</keyword>
<dbReference type="Proteomes" id="UP001159427">
    <property type="component" value="Unassembled WGS sequence"/>
</dbReference>
<evidence type="ECO:0000313" key="2">
    <source>
        <dbReference type="Proteomes" id="UP001159427"/>
    </source>
</evidence>
<name>A0ABN8T529_9CNID</name>